<dbReference type="GeneID" id="54407058"/>
<name>A0A6A6AER8_9PLEO</name>
<reference evidence="2" key="1">
    <citation type="journal article" date="2020" name="Stud. Mycol.">
        <title>101 Dothideomycetes genomes: a test case for predicting lifestyles and emergence of pathogens.</title>
        <authorList>
            <person name="Haridas S."/>
            <person name="Albert R."/>
            <person name="Binder M."/>
            <person name="Bloem J."/>
            <person name="Labutti K."/>
            <person name="Salamov A."/>
            <person name="Andreopoulos B."/>
            <person name="Baker S."/>
            <person name="Barry K."/>
            <person name="Bills G."/>
            <person name="Bluhm B."/>
            <person name="Cannon C."/>
            <person name="Castanera R."/>
            <person name="Culley D."/>
            <person name="Daum C."/>
            <person name="Ezra D."/>
            <person name="Gonzalez J."/>
            <person name="Henrissat B."/>
            <person name="Kuo A."/>
            <person name="Liang C."/>
            <person name="Lipzen A."/>
            <person name="Lutzoni F."/>
            <person name="Magnuson J."/>
            <person name="Mondo S."/>
            <person name="Nolan M."/>
            <person name="Ohm R."/>
            <person name="Pangilinan J."/>
            <person name="Park H.-J."/>
            <person name="Ramirez L."/>
            <person name="Alfaro M."/>
            <person name="Sun H."/>
            <person name="Tritt A."/>
            <person name="Yoshinaga Y."/>
            <person name="Zwiers L.-H."/>
            <person name="Turgeon B."/>
            <person name="Goodwin S."/>
            <person name="Spatafora J."/>
            <person name="Crous P."/>
            <person name="Grigoriev I."/>
        </authorList>
    </citation>
    <scope>NUCLEOTIDE SEQUENCE</scope>
    <source>
        <strain evidence="2">CBS 119687</strain>
    </source>
</reference>
<evidence type="ECO:0000313" key="2">
    <source>
        <dbReference type="EMBL" id="KAF2130389.1"/>
    </source>
</evidence>
<evidence type="ECO:0000256" key="1">
    <source>
        <dbReference type="SAM" id="Phobius"/>
    </source>
</evidence>
<dbReference type="Proteomes" id="UP000799771">
    <property type="component" value="Unassembled WGS sequence"/>
</dbReference>
<proteinExistence type="predicted"/>
<sequence>MLVPKKACQTRDLQIDQKAYIPEPGRTPKWIMRIIGRRMVHVVWGTFSLLLVVNLIRDYNKTLILFTLKNSKEYKRKFFNKKISFKKSYIVKELPKIKKLNYNNYKLILK</sequence>
<dbReference type="EMBL" id="ML977504">
    <property type="protein sequence ID" value="KAF2130389.1"/>
    <property type="molecule type" value="Genomic_DNA"/>
</dbReference>
<keyword evidence="3" id="KW-1185">Reference proteome</keyword>
<organism evidence="2 3">
    <name type="scientific">Dothidotthia symphoricarpi CBS 119687</name>
    <dbReference type="NCBI Taxonomy" id="1392245"/>
    <lineage>
        <taxon>Eukaryota</taxon>
        <taxon>Fungi</taxon>
        <taxon>Dikarya</taxon>
        <taxon>Ascomycota</taxon>
        <taxon>Pezizomycotina</taxon>
        <taxon>Dothideomycetes</taxon>
        <taxon>Pleosporomycetidae</taxon>
        <taxon>Pleosporales</taxon>
        <taxon>Dothidotthiaceae</taxon>
        <taxon>Dothidotthia</taxon>
    </lineage>
</organism>
<keyword evidence="1" id="KW-1133">Transmembrane helix</keyword>
<keyword evidence="1" id="KW-0812">Transmembrane</keyword>
<protein>
    <submittedName>
        <fullName evidence="2">Uncharacterized protein</fullName>
    </submittedName>
</protein>
<dbReference type="AlphaFoldDB" id="A0A6A6AER8"/>
<feature type="transmembrane region" description="Helical" evidence="1">
    <location>
        <begin position="39"/>
        <end position="56"/>
    </location>
</feature>
<evidence type="ECO:0000313" key="3">
    <source>
        <dbReference type="Proteomes" id="UP000799771"/>
    </source>
</evidence>
<keyword evidence="1" id="KW-0472">Membrane</keyword>
<accession>A0A6A6AER8</accession>
<gene>
    <name evidence="2" type="ORF">P153DRAFT_356165</name>
</gene>
<dbReference type="RefSeq" id="XP_033524776.1">
    <property type="nucleotide sequence ID" value="XM_033666626.1"/>
</dbReference>